<keyword evidence="4" id="KW-0695">RNA-directed DNA polymerase</keyword>
<keyword evidence="2" id="KW-1133">Transmembrane helix</keyword>
<reference evidence="4" key="1">
    <citation type="journal article" date="2019" name="Sci. Rep.">
        <title>Draft genome of Tanacetum cinerariifolium, the natural source of mosquito coil.</title>
        <authorList>
            <person name="Yamashiro T."/>
            <person name="Shiraishi A."/>
            <person name="Satake H."/>
            <person name="Nakayama K."/>
        </authorList>
    </citation>
    <scope>NUCLEOTIDE SEQUENCE</scope>
</reference>
<dbReference type="GO" id="GO:0003964">
    <property type="term" value="F:RNA-directed DNA polymerase activity"/>
    <property type="evidence" value="ECO:0007669"/>
    <property type="project" value="UniProtKB-KW"/>
</dbReference>
<dbReference type="SUPFAM" id="SSF56219">
    <property type="entry name" value="DNase I-like"/>
    <property type="match status" value="1"/>
</dbReference>
<feature type="domain" description="Reverse transcriptase zinc-binding" evidence="3">
    <location>
        <begin position="1077"/>
        <end position="1139"/>
    </location>
</feature>
<organism evidence="4">
    <name type="scientific">Tanacetum cinerariifolium</name>
    <name type="common">Dalmatian daisy</name>
    <name type="synonym">Chrysanthemum cinerariifolium</name>
    <dbReference type="NCBI Taxonomy" id="118510"/>
    <lineage>
        <taxon>Eukaryota</taxon>
        <taxon>Viridiplantae</taxon>
        <taxon>Streptophyta</taxon>
        <taxon>Embryophyta</taxon>
        <taxon>Tracheophyta</taxon>
        <taxon>Spermatophyta</taxon>
        <taxon>Magnoliopsida</taxon>
        <taxon>eudicotyledons</taxon>
        <taxon>Gunneridae</taxon>
        <taxon>Pentapetalae</taxon>
        <taxon>asterids</taxon>
        <taxon>campanulids</taxon>
        <taxon>Asterales</taxon>
        <taxon>Asteraceae</taxon>
        <taxon>Asteroideae</taxon>
        <taxon>Anthemideae</taxon>
        <taxon>Anthemidinae</taxon>
        <taxon>Tanacetum</taxon>
    </lineage>
</organism>
<evidence type="ECO:0000259" key="3">
    <source>
        <dbReference type="Pfam" id="PF13966"/>
    </source>
</evidence>
<protein>
    <submittedName>
        <fullName evidence="4">RNA-directed DNA polymerase, eukaryota</fullName>
    </submittedName>
</protein>
<dbReference type="PANTHER" id="PTHR33116:SF79">
    <property type="entry name" value="REVERSE TRANSCRIPTASE DOMAIN, ZINC FINGER, CCHC-TYPE-RELATED"/>
    <property type="match status" value="1"/>
</dbReference>
<sequence>MCRMVRINETLRLTKIHFFLQFAIKKCCLDIHLINGHIFTGGIGDEDSNSLDACNWSKGFLKVNSLLLSISRGHQPCLVFQNIAVLTKFNFYNHDTVWLSTGLYKHHKASVASCFLVDTGRDGLPMTLSIGWSYANIVNEASSGLHGSLISTSPALVLDDSCLVDRDLSKHVLGKVKDFSSIPNLYTLLSDEGFSDVKITYLGVTWVMFEFDTKDTKKNMIEHTRINSWFHVIQDAENNFVSDERIVWVDIEGVPINAWSRETFIRIGKKWGEMLDLEDNADNSFGRKHLCIKTKHERIYTSEDESEEESVHVAPHLNKEESDNDNSTNDEEVPDTVFRANSASKLQFNGEGDNQNSEDPFEIYDLLKKQKLGKNRKPNPLLSYPPGFSKKRNDIATDNEATDGNVDKESSTSFNAKVMNTSQEVLEVSHSEFVGQQSSIHNGGSALGVLDDIIKVGQSMGYTAEGYAKDLENIIEWIKALAYKHKLNYLAIQETKMNMVSHMDEASIFKKDNATISDNFVALYGTWLPTNSKIMFVVLYAPQQPLSKRVLWDYISVLLGRWVGDAIIMGDFNEVWSIDERHGSTFNPYIARRFDQFISTLGLVDVKLEGYTFTWPHPSASKMGLIDKDLDHGVITDDKMLRHLKMKRKLLDITEMEAKDNLQKSKLKWAVEGDENSKFFHGIINKRRSQLATRGIFVDGIWCTEPGMIKDAFLNHFEARFKEPDAHRFKLNFQFPKKLLHGQSDELERHVSRDEIRSAVWNCGDNKSPGPDGYTFEFFKKSWDLIGMDFCEAVELFFMNGSFSKGCNSSFVALIPKDFLIDVLEAFGFGPTWCNWIRGTFSFAKASILVNGSPSKEFSFHRGLKQGLQINIHKSQVLGVGVPHHVVEQAASTIGCSIMHNQFQYLGVKVGEFMSRHKAWEDTILKLISWLSKWKAKTLSIGGHLTLLKSILCASPIYSMSIFKVPRGVSNVMEAIRNRFFTGADTSDRKITWAAWDKDKGISVAIKFNSSLDQSFHRGVRGGVEFQQLMELQSKLDLISLSHSRDHWFCDLTGDGEFRVKEVRNFIDDLFLPSFDSTRWVKCIPIKINVFVWRARQDCLATRVNLARRGVSLESNIFPICHTCEEDIQHLLFQCDLAQIVLQRICRWWDLVSHIWTSFMEWQSWFSSVRFTSKVKDLLEGVFTLLGGLFGLLGIGSFFRRVTQDNWLSLMTLCFMLLIGVLVVVIGAFLGRIG</sequence>
<dbReference type="InterPro" id="IPR036691">
    <property type="entry name" value="Endo/exonu/phosph_ase_sf"/>
</dbReference>
<comment type="caution">
    <text evidence="4">The sequence shown here is derived from an EMBL/GenBank/DDBJ whole genome shotgun (WGS) entry which is preliminary data.</text>
</comment>
<feature type="transmembrane region" description="Helical" evidence="2">
    <location>
        <begin position="1206"/>
        <end position="1230"/>
    </location>
</feature>
<keyword evidence="2" id="KW-0472">Membrane</keyword>
<feature type="transmembrane region" description="Helical" evidence="2">
    <location>
        <begin position="1178"/>
        <end position="1199"/>
    </location>
</feature>
<dbReference type="AlphaFoldDB" id="A0A699GTD2"/>
<dbReference type="Pfam" id="PF13966">
    <property type="entry name" value="zf-RVT"/>
    <property type="match status" value="1"/>
</dbReference>
<dbReference type="InterPro" id="IPR026960">
    <property type="entry name" value="RVT-Znf"/>
</dbReference>
<dbReference type="Gene3D" id="3.60.10.10">
    <property type="entry name" value="Endonuclease/exonuclease/phosphatase"/>
    <property type="match status" value="1"/>
</dbReference>
<evidence type="ECO:0000256" key="1">
    <source>
        <dbReference type="SAM" id="MobiDB-lite"/>
    </source>
</evidence>
<name>A0A699GTD2_TANCI</name>
<feature type="region of interest" description="Disordered" evidence="1">
    <location>
        <begin position="374"/>
        <end position="412"/>
    </location>
</feature>
<feature type="region of interest" description="Disordered" evidence="1">
    <location>
        <begin position="299"/>
        <end position="333"/>
    </location>
</feature>
<dbReference type="EMBL" id="BKCJ010050846">
    <property type="protein sequence ID" value="GEW25075.1"/>
    <property type="molecule type" value="Genomic_DNA"/>
</dbReference>
<evidence type="ECO:0000256" key="2">
    <source>
        <dbReference type="SAM" id="Phobius"/>
    </source>
</evidence>
<proteinExistence type="predicted"/>
<keyword evidence="4" id="KW-0548">Nucleotidyltransferase</keyword>
<gene>
    <name evidence="4" type="ORF">Tci_197051</name>
</gene>
<feature type="compositionally biased region" description="Acidic residues" evidence="1">
    <location>
        <begin position="322"/>
        <end position="333"/>
    </location>
</feature>
<keyword evidence="2" id="KW-0812">Transmembrane</keyword>
<evidence type="ECO:0000313" key="4">
    <source>
        <dbReference type="EMBL" id="GEW25075.1"/>
    </source>
</evidence>
<dbReference type="PANTHER" id="PTHR33116">
    <property type="entry name" value="REVERSE TRANSCRIPTASE ZINC-BINDING DOMAIN-CONTAINING PROTEIN-RELATED-RELATED"/>
    <property type="match status" value="1"/>
</dbReference>
<accession>A0A699GTD2</accession>
<keyword evidence="4" id="KW-0808">Transferase</keyword>